<accession>A0A9D1VT94</accession>
<comment type="caution">
    <text evidence="19">The sequence shown here is derived from an EMBL/GenBank/DDBJ whole genome shotgun (WGS) entry which is preliminary data.</text>
</comment>
<comment type="miscellaneous">
    <text evidence="15">This function is generally fulfilled by the C-terminal part of HisG, which is missing in some bacteria such as this one.</text>
</comment>
<dbReference type="NCBIfam" id="TIGR00070">
    <property type="entry name" value="hisG"/>
    <property type="match status" value="1"/>
</dbReference>
<dbReference type="EMBL" id="DXFD01000011">
    <property type="protein sequence ID" value="HIX46198.1"/>
    <property type="molecule type" value="Genomic_DNA"/>
</dbReference>
<dbReference type="GO" id="GO:0005524">
    <property type="term" value="F:ATP binding"/>
    <property type="evidence" value="ECO:0007669"/>
    <property type="project" value="UniProtKB-KW"/>
</dbReference>
<dbReference type="GO" id="GO:0140096">
    <property type="term" value="F:catalytic activity, acting on a protein"/>
    <property type="evidence" value="ECO:0007669"/>
    <property type="project" value="UniProtKB-ARBA"/>
</dbReference>
<dbReference type="NCBIfam" id="TIGR00443">
    <property type="entry name" value="hisZ_biosyn_reg"/>
    <property type="match status" value="1"/>
</dbReference>
<dbReference type="InterPro" id="IPR018198">
    <property type="entry name" value="ATP_PRibTrfase_CS"/>
</dbReference>
<evidence type="ECO:0000259" key="18">
    <source>
        <dbReference type="Pfam" id="PF13393"/>
    </source>
</evidence>
<dbReference type="PANTHER" id="PTHR21403:SF8">
    <property type="entry name" value="ATP PHOSPHORIBOSYLTRANSFERASE"/>
    <property type="match status" value="1"/>
</dbReference>
<evidence type="ECO:0000256" key="10">
    <source>
        <dbReference type="ARBA" id="ARBA00022741"/>
    </source>
</evidence>
<dbReference type="GO" id="GO:0000105">
    <property type="term" value="P:L-histidine biosynthetic process"/>
    <property type="evidence" value="ECO:0007669"/>
    <property type="project" value="UniProtKB-UniRule"/>
</dbReference>
<comment type="catalytic activity">
    <reaction evidence="1 16">
        <text>1-(5-phospho-beta-D-ribosyl)-ATP + diphosphate = 5-phospho-alpha-D-ribose 1-diphosphate + ATP</text>
        <dbReference type="Rhea" id="RHEA:18473"/>
        <dbReference type="ChEBI" id="CHEBI:30616"/>
        <dbReference type="ChEBI" id="CHEBI:33019"/>
        <dbReference type="ChEBI" id="CHEBI:58017"/>
        <dbReference type="ChEBI" id="CHEBI:73183"/>
        <dbReference type="EC" id="2.4.2.17"/>
    </reaction>
</comment>
<keyword evidence="8 16" id="KW-0328">Glycosyltransferase</keyword>
<keyword evidence="7 16" id="KW-0028">Amino-acid biosynthesis</keyword>
<dbReference type="InterPro" id="IPR041715">
    <property type="entry name" value="HisRS-like_core"/>
</dbReference>
<dbReference type="Pfam" id="PF13393">
    <property type="entry name" value="tRNA-synt_His"/>
    <property type="match status" value="1"/>
</dbReference>
<evidence type="ECO:0000256" key="6">
    <source>
        <dbReference type="ARBA" id="ARBA00022490"/>
    </source>
</evidence>
<gene>
    <name evidence="15 19" type="primary">hisZ</name>
    <name evidence="16" type="synonym">hisG</name>
    <name evidence="19" type="ORF">H9737_00730</name>
</gene>
<keyword evidence="11 16" id="KW-0067">ATP-binding</keyword>
<evidence type="ECO:0000256" key="4">
    <source>
        <dbReference type="ARBA" id="ARBA00005539"/>
    </source>
</evidence>
<protein>
    <recommendedName>
        <fullName evidence="15 16">Multifunctional fusion protein</fullName>
    </recommendedName>
    <domain>
        <recommendedName>
            <fullName evidence="16">ATP phosphoribosyltransferase</fullName>
            <shortName evidence="16">ATP-PRT</shortName>
            <shortName evidence="16">ATP-PRTase</shortName>
            <ecNumber evidence="16">2.4.2.17</ecNumber>
        </recommendedName>
    </domain>
    <domain>
        <recommendedName>
            <fullName evidence="15">ATP phosphoribosyltransferase regulatory subunit</fullName>
        </recommendedName>
    </domain>
</protein>
<comment type="function">
    <text evidence="13 16">Catalyzes the condensation of ATP and 5-phosphoribose 1-diphosphate to form N'-(5'-phosphoribosyl)-ATP (PR-ATP). Has a crucial role in the pathway because the rate of histidine biosynthesis seems to be controlled primarily by regulation of HisG enzymatic activity.</text>
</comment>
<dbReference type="Gene3D" id="3.30.930.10">
    <property type="entry name" value="Bira Bifunctional Protein, Domain 2"/>
    <property type="match status" value="1"/>
</dbReference>
<dbReference type="EC" id="2.4.2.17" evidence="16"/>
<name>A0A9D1VT94_9FIRM</name>
<comment type="subcellular location">
    <subcellularLocation>
        <location evidence="2 16">Cytoplasm</location>
    </subcellularLocation>
</comment>
<dbReference type="GO" id="GO:0005737">
    <property type="term" value="C:cytoplasm"/>
    <property type="evidence" value="ECO:0007669"/>
    <property type="project" value="UniProtKB-SubCell"/>
</dbReference>
<dbReference type="InterPro" id="IPR045864">
    <property type="entry name" value="aa-tRNA-synth_II/BPL/LPL"/>
</dbReference>
<proteinExistence type="inferred from homology"/>
<evidence type="ECO:0000256" key="14">
    <source>
        <dbReference type="ARBA" id="ARBA00025246"/>
    </source>
</evidence>
<evidence type="ECO:0000256" key="5">
    <source>
        <dbReference type="ARBA" id="ARBA00009489"/>
    </source>
</evidence>
<dbReference type="AlphaFoldDB" id="A0A9D1VT94"/>
<feature type="domain" description="ATP phosphoribosyltransferase catalytic" evidence="17">
    <location>
        <begin position="381"/>
        <end position="531"/>
    </location>
</feature>
<comment type="similarity">
    <text evidence="5 16">Belongs to the ATP phosphoribosyltransferase family. Short subfamily.</text>
</comment>
<dbReference type="SUPFAM" id="SSF53850">
    <property type="entry name" value="Periplasmic binding protein-like II"/>
    <property type="match status" value="1"/>
</dbReference>
<dbReference type="CDD" id="cd13595">
    <property type="entry name" value="PBP2_HisGs"/>
    <property type="match status" value="1"/>
</dbReference>
<reference evidence="19" key="2">
    <citation type="submission" date="2021-04" db="EMBL/GenBank/DDBJ databases">
        <authorList>
            <person name="Gilroy R."/>
        </authorList>
    </citation>
    <scope>NUCLEOTIDE SEQUENCE</scope>
    <source>
        <strain evidence="19">26628</strain>
    </source>
</reference>
<dbReference type="InterPro" id="IPR013820">
    <property type="entry name" value="ATP_PRibTrfase_cat"/>
</dbReference>
<comment type="function">
    <text evidence="14 15">Required for the first step of histidine biosynthesis. May allow the feedback regulation of ATP phosphoribosyltransferase activity by histidine.</text>
</comment>
<evidence type="ECO:0000256" key="16">
    <source>
        <dbReference type="HAMAP-Rule" id="MF_01018"/>
    </source>
</evidence>
<dbReference type="FunFam" id="3.40.190.10:FF:000008">
    <property type="entry name" value="ATP phosphoribosyltransferase"/>
    <property type="match status" value="1"/>
</dbReference>
<evidence type="ECO:0000256" key="11">
    <source>
        <dbReference type="ARBA" id="ARBA00022840"/>
    </source>
</evidence>
<sequence length="537" mass="58039">MEHFKLPAGVRDVLPEESAALDGMEALLRAKFAQAGFCSVRTAGLEYYDTFTQVDSPVRRNKMFKMTDREGELIVLRPDMTLACARIAATKLHADRARLSYFSNIYDFAGGGSSDREVAQAGVEIFGEPGAEADAYAVAFAIDCLRAVGLENFVVDIGHIGFYKGLLEESGLSAAQAEELRGYSNAKDSVNMEIALRASGAPARVQAAILALPSLFGGVEVLDRAEKLTDNAQALASLAHLKRVYAHLCEAGVQNYVSFDLGTVKSLSYYSGMVFTGLAAGVGAPVLSGGRYDGLCARFGRDLSAVGFAVGMMRALRAREACASAVRDTDVVNVALAKGRLADECADTFIRCGIRAQVLKEETRKLVLETPDKKFRFFFVKPSDVPTYVEYGVADIGIVGKDTLLEADAELYEMLDLGFEKCRLCLAGFPEKKEKLDKPHLRVATKYVHTAKKLFASRGEDAEIIPLHGSIELAPLTGLSDVIFDIVQSGGTLRANGLVVLEEVFDISARLVANKVSLKTKPAILSLIREIGNYIGE</sequence>
<dbReference type="InterPro" id="IPR024893">
    <property type="entry name" value="ATP_PRibTrfase_HisG_short"/>
</dbReference>
<comment type="similarity">
    <text evidence="4 15">Belongs to the class-II aminoacyl-tRNA synthetase family. HisZ subfamily.</text>
</comment>
<dbReference type="CDD" id="cd00773">
    <property type="entry name" value="HisRS-like_core"/>
    <property type="match status" value="1"/>
</dbReference>
<dbReference type="GO" id="GO:0003879">
    <property type="term" value="F:ATP phosphoribosyltransferase activity"/>
    <property type="evidence" value="ECO:0007669"/>
    <property type="project" value="UniProtKB-UniRule"/>
</dbReference>
<keyword evidence="9 16" id="KW-0808">Transferase</keyword>
<dbReference type="HAMAP" id="MF_01018">
    <property type="entry name" value="HisG_Short"/>
    <property type="match status" value="1"/>
</dbReference>
<keyword evidence="10 16" id="KW-0547">Nucleotide-binding</keyword>
<dbReference type="Pfam" id="PF01634">
    <property type="entry name" value="HisG"/>
    <property type="match status" value="1"/>
</dbReference>
<evidence type="ECO:0000259" key="17">
    <source>
        <dbReference type="Pfam" id="PF01634"/>
    </source>
</evidence>
<evidence type="ECO:0000313" key="20">
    <source>
        <dbReference type="Proteomes" id="UP000824249"/>
    </source>
</evidence>
<dbReference type="InterPro" id="IPR001348">
    <property type="entry name" value="ATP_PRibTrfase_HisG"/>
</dbReference>
<comment type="pathway">
    <text evidence="3 16">Amino-acid biosynthesis; L-histidine biosynthesis; L-histidine from 5-phospho-alpha-D-ribose 1-diphosphate: step 1/9.</text>
</comment>
<evidence type="ECO:0000256" key="12">
    <source>
        <dbReference type="ARBA" id="ARBA00023102"/>
    </source>
</evidence>
<organism evidence="19 20">
    <name type="scientific">Candidatus Borkfalkia faecigallinarum</name>
    <dbReference type="NCBI Taxonomy" id="2838509"/>
    <lineage>
        <taxon>Bacteria</taxon>
        <taxon>Bacillati</taxon>
        <taxon>Bacillota</taxon>
        <taxon>Clostridia</taxon>
        <taxon>Christensenellales</taxon>
        <taxon>Christensenellaceae</taxon>
        <taxon>Candidatus Borkfalkia</taxon>
    </lineage>
</organism>
<dbReference type="Proteomes" id="UP000824249">
    <property type="component" value="Unassembled WGS sequence"/>
</dbReference>
<evidence type="ECO:0000256" key="1">
    <source>
        <dbReference type="ARBA" id="ARBA00000915"/>
    </source>
</evidence>
<dbReference type="InterPro" id="IPR004517">
    <property type="entry name" value="HisZ"/>
</dbReference>
<evidence type="ECO:0000256" key="8">
    <source>
        <dbReference type="ARBA" id="ARBA00022676"/>
    </source>
</evidence>
<feature type="domain" description="Class II Histidinyl-tRNA synthetase (HisRS)-like catalytic core" evidence="18">
    <location>
        <begin position="9"/>
        <end position="312"/>
    </location>
</feature>
<evidence type="ECO:0000256" key="3">
    <source>
        <dbReference type="ARBA" id="ARBA00004667"/>
    </source>
</evidence>
<dbReference type="PANTHER" id="PTHR21403">
    <property type="entry name" value="ATP PHOSPHORIBOSYLTRANSFERASE ATP-PRTASE"/>
    <property type="match status" value="1"/>
</dbReference>
<evidence type="ECO:0000256" key="13">
    <source>
        <dbReference type="ARBA" id="ARBA00024861"/>
    </source>
</evidence>
<evidence type="ECO:0000256" key="9">
    <source>
        <dbReference type="ARBA" id="ARBA00022679"/>
    </source>
</evidence>
<dbReference type="Gene3D" id="3.40.190.10">
    <property type="entry name" value="Periplasmic binding protein-like II"/>
    <property type="match status" value="2"/>
</dbReference>
<evidence type="ECO:0000256" key="15">
    <source>
        <dbReference type="HAMAP-Rule" id="MF_00125"/>
    </source>
</evidence>
<comment type="subunit">
    <text evidence="16">Heteromultimer composed of HisG and HisZ subunits.</text>
</comment>
<evidence type="ECO:0000256" key="2">
    <source>
        <dbReference type="ARBA" id="ARBA00004496"/>
    </source>
</evidence>
<dbReference type="HAMAP" id="MF_00125">
    <property type="entry name" value="HisZ"/>
    <property type="match status" value="1"/>
</dbReference>
<dbReference type="SUPFAM" id="SSF55681">
    <property type="entry name" value="Class II aaRS and biotin synthetases"/>
    <property type="match status" value="1"/>
</dbReference>
<dbReference type="PROSITE" id="PS01316">
    <property type="entry name" value="ATP_P_PHORIBOSYLTR"/>
    <property type="match status" value="1"/>
</dbReference>
<evidence type="ECO:0000256" key="7">
    <source>
        <dbReference type="ARBA" id="ARBA00022605"/>
    </source>
</evidence>
<keyword evidence="12 16" id="KW-0368">Histidine biosynthesis</keyword>
<comment type="domain">
    <text evidence="16">Lacks the C-terminal regulatory region which is replaced by HisZ.</text>
</comment>
<evidence type="ECO:0000313" key="19">
    <source>
        <dbReference type="EMBL" id="HIX46198.1"/>
    </source>
</evidence>
<keyword evidence="6 16" id="KW-0963">Cytoplasm</keyword>
<reference evidence="19" key="1">
    <citation type="journal article" date="2021" name="PeerJ">
        <title>Extensive microbial diversity within the chicken gut microbiome revealed by metagenomics and culture.</title>
        <authorList>
            <person name="Gilroy R."/>
            <person name="Ravi A."/>
            <person name="Getino M."/>
            <person name="Pursley I."/>
            <person name="Horton D.L."/>
            <person name="Alikhan N.F."/>
            <person name="Baker D."/>
            <person name="Gharbi K."/>
            <person name="Hall N."/>
            <person name="Watson M."/>
            <person name="Adriaenssens E.M."/>
            <person name="Foster-Nyarko E."/>
            <person name="Jarju S."/>
            <person name="Secka A."/>
            <person name="Antonio M."/>
            <person name="Oren A."/>
            <person name="Chaudhuri R.R."/>
            <person name="La Ragione R."/>
            <person name="Hildebrand F."/>
            <person name="Pallen M.J."/>
        </authorList>
    </citation>
    <scope>NUCLEOTIDE SEQUENCE</scope>
    <source>
        <strain evidence="19">26628</strain>
    </source>
</reference>